<dbReference type="Gene3D" id="3.90.1570.10">
    <property type="entry name" value="tt1808, chain A"/>
    <property type="match status" value="1"/>
</dbReference>
<dbReference type="CDD" id="cd06260">
    <property type="entry name" value="DUF820-like"/>
    <property type="match status" value="1"/>
</dbReference>
<keyword evidence="2" id="KW-0378">Hydrolase</keyword>
<sequence length="194" mass="21632">MRQSPTPTDKMTADEFLVWSRGLADGERYELLDGTLLRMQAENAGHAITKTNVALSFRDALRRAGRTGCRSIADGFSIRVSDDQVREPDAMINCAPMARDDLYASCPVVVVEVLSPSTRRIDLHRKLIDYFQVPSIQHYLIVMASDRRVLLHSRSSVEGEIRTRILGEETTIALDPPGISLAIAEFFNDLPDEG</sequence>
<dbReference type="Proteomes" id="UP001294412">
    <property type="component" value="Unassembled WGS sequence"/>
</dbReference>
<keyword evidence="2" id="KW-0255">Endonuclease</keyword>
<dbReference type="PANTHER" id="PTHR36558">
    <property type="entry name" value="GLR1098 PROTEIN"/>
    <property type="match status" value="1"/>
</dbReference>
<dbReference type="PANTHER" id="PTHR36558:SF1">
    <property type="entry name" value="RESTRICTION ENDONUCLEASE DOMAIN-CONTAINING PROTEIN-RELATED"/>
    <property type="match status" value="1"/>
</dbReference>
<reference evidence="2 3" key="1">
    <citation type="submission" date="2023-12" db="EMBL/GenBank/DDBJ databases">
        <title>Description of Novel Strain Fulvimarina sp. 2208YS6-2-32 isolated from Uroteuthis (Photololigo) edulis.</title>
        <authorList>
            <person name="Park J.-S."/>
        </authorList>
    </citation>
    <scope>NUCLEOTIDE SEQUENCE [LARGE SCALE GENOMIC DNA]</scope>
    <source>
        <strain evidence="2 3">2208YS6-2-32</strain>
    </source>
</reference>
<gene>
    <name evidence="2" type="ORF">U0C82_10115</name>
</gene>
<proteinExistence type="predicted"/>
<dbReference type="RefSeq" id="WP_322186984.1">
    <property type="nucleotide sequence ID" value="NZ_JAXLPB010000003.1"/>
</dbReference>
<dbReference type="InterPro" id="IPR008538">
    <property type="entry name" value="Uma2"/>
</dbReference>
<dbReference type="GO" id="GO:0004519">
    <property type="term" value="F:endonuclease activity"/>
    <property type="evidence" value="ECO:0007669"/>
    <property type="project" value="UniProtKB-KW"/>
</dbReference>
<evidence type="ECO:0000313" key="3">
    <source>
        <dbReference type="Proteomes" id="UP001294412"/>
    </source>
</evidence>
<evidence type="ECO:0000259" key="1">
    <source>
        <dbReference type="Pfam" id="PF05685"/>
    </source>
</evidence>
<dbReference type="SUPFAM" id="SSF52980">
    <property type="entry name" value="Restriction endonuclease-like"/>
    <property type="match status" value="1"/>
</dbReference>
<accession>A0ABU5I3Z8</accession>
<keyword evidence="3" id="KW-1185">Reference proteome</keyword>
<name>A0ABU5I3Z8_9HYPH</name>
<keyword evidence="2" id="KW-0540">Nuclease</keyword>
<dbReference type="InterPro" id="IPR011335">
    <property type="entry name" value="Restrct_endonuc-II-like"/>
</dbReference>
<organism evidence="2 3">
    <name type="scientific">Fulvimarina uroteuthidis</name>
    <dbReference type="NCBI Taxonomy" id="3098149"/>
    <lineage>
        <taxon>Bacteria</taxon>
        <taxon>Pseudomonadati</taxon>
        <taxon>Pseudomonadota</taxon>
        <taxon>Alphaproteobacteria</taxon>
        <taxon>Hyphomicrobiales</taxon>
        <taxon>Aurantimonadaceae</taxon>
        <taxon>Fulvimarina</taxon>
    </lineage>
</organism>
<feature type="domain" description="Putative restriction endonuclease" evidence="1">
    <location>
        <begin position="14"/>
        <end position="183"/>
    </location>
</feature>
<dbReference type="EMBL" id="JAXLPB010000003">
    <property type="protein sequence ID" value="MDY8109493.1"/>
    <property type="molecule type" value="Genomic_DNA"/>
</dbReference>
<evidence type="ECO:0000313" key="2">
    <source>
        <dbReference type="EMBL" id="MDY8109493.1"/>
    </source>
</evidence>
<dbReference type="InterPro" id="IPR012296">
    <property type="entry name" value="Nuclease_put_TT1808"/>
</dbReference>
<dbReference type="Pfam" id="PF05685">
    <property type="entry name" value="Uma2"/>
    <property type="match status" value="1"/>
</dbReference>
<comment type="caution">
    <text evidence="2">The sequence shown here is derived from an EMBL/GenBank/DDBJ whole genome shotgun (WGS) entry which is preliminary data.</text>
</comment>
<protein>
    <submittedName>
        <fullName evidence="2">Uma2 family endonuclease</fullName>
    </submittedName>
</protein>